<gene>
    <name evidence="2" type="ORF">FCM35_KLT21762</name>
</gene>
<evidence type="ECO:0000313" key="3">
    <source>
        <dbReference type="Proteomes" id="UP000623129"/>
    </source>
</evidence>
<keyword evidence="3" id="KW-1185">Reference proteome</keyword>
<comment type="caution">
    <text evidence="2">The sequence shown here is derived from an EMBL/GenBank/DDBJ whole genome shotgun (WGS) entry which is preliminary data.</text>
</comment>
<protein>
    <submittedName>
        <fullName evidence="2">O-methyltransferase</fullName>
    </submittedName>
</protein>
<keyword evidence="2" id="KW-0489">Methyltransferase</keyword>
<dbReference type="SUPFAM" id="SSF53335">
    <property type="entry name" value="S-adenosyl-L-methionine-dependent methyltransferases"/>
    <property type="match status" value="1"/>
</dbReference>
<evidence type="ECO:0000313" key="2">
    <source>
        <dbReference type="EMBL" id="KAF3319743.1"/>
    </source>
</evidence>
<dbReference type="EMBL" id="SWLB01000213">
    <property type="protein sequence ID" value="KAF3319743.1"/>
    <property type="molecule type" value="Genomic_DNA"/>
</dbReference>
<dbReference type="Proteomes" id="UP000623129">
    <property type="component" value="Unassembled WGS sequence"/>
</dbReference>
<dbReference type="InterPro" id="IPR029063">
    <property type="entry name" value="SAM-dependent_MTases_sf"/>
</dbReference>
<evidence type="ECO:0000259" key="1">
    <source>
        <dbReference type="Pfam" id="PF00891"/>
    </source>
</evidence>
<dbReference type="AlphaFoldDB" id="A0A833QBD6"/>
<dbReference type="Gene3D" id="3.40.50.150">
    <property type="entry name" value="Vaccinia Virus protein VP39"/>
    <property type="match status" value="1"/>
</dbReference>
<dbReference type="InterPro" id="IPR001077">
    <property type="entry name" value="COMT_C"/>
</dbReference>
<name>A0A833QBD6_9POAL</name>
<sequence>MSQLPKKNFTTRYHLKDSVLDGGIPFNKAYGMMSFEYLGKDTRCNRLFNEGMKSQTIIITKAYFAHNHLRA</sequence>
<dbReference type="GO" id="GO:0032259">
    <property type="term" value="P:methylation"/>
    <property type="evidence" value="ECO:0007669"/>
    <property type="project" value="UniProtKB-KW"/>
</dbReference>
<dbReference type="Pfam" id="PF00891">
    <property type="entry name" value="Methyltransf_2"/>
    <property type="match status" value="1"/>
</dbReference>
<feature type="domain" description="O-methyltransferase C-terminal" evidence="1">
    <location>
        <begin position="13"/>
        <end position="65"/>
    </location>
</feature>
<organism evidence="2 3">
    <name type="scientific">Carex littledalei</name>
    <dbReference type="NCBI Taxonomy" id="544730"/>
    <lineage>
        <taxon>Eukaryota</taxon>
        <taxon>Viridiplantae</taxon>
        <taxon>Streptophyta</taxon>
        <taxon>Embryophyta</taxon>
        <taxon>Tracheophyta</taxon>
        <taxon>Spermatophyta</taxon>
        <taxon>Magnoliopsida</taxon>
        <taxon>Liliopsida</taxon>
        <taxon>Poales</taxon>
        <taxon>Cyperaceae</taxon>
        <taxon>Cyperoideae</taxon>
        <taxon>Cariceae</taxon>
        <taxon>Carex</taxon>
        <taxon>Carex subgen. Euthyceras</taxon>
    </lineage>
</organism>
<dbReference type="GO" id="GO:0008171">
    <property type="term" value="F:O-methyltransferase activity"/>
    <property type="evidence" value="ECO:0007669"/>
    <property type="project" value="InterPro"/>
</dbReference>
<reference evidence="2" key="1">
    <citation type="submission" date="2020-01" db="EMBL/GenBank/DDBJ databases">
        <title>Genome sequence of Kobresia littledalei, the first chromosome-level genome in the family Cyperaceae.</title>
        <authorList>
            <person name="Qu G."/>
        </authorList>
    </citation>
    <scope>NUCLEOTIDE SEQUENCE</scope>
    <source>
        <strain evidence="2">C.B.Clarke</strain>
        <tissue evidence="2">Leaf</tissue>
    </source>
</reference>
<dbReference type="OrthoDB" id="780145at2759"/>
<proteinExistence type="predicted"/>
<accession>A0A833QBD6</accession>
<keyword evidence="2" id="KW-0808">Transferase</keyword>